<keyword evidence="3" id="KW-1185">Reference proteome</keyword>
<dbReference type="Proteomes" id="UP001164705">
    <property type="component" value="Chromosome"/>
</dbReference>
<dbReference type="RefSeq" id="WP_267676679.1">
    <property type="nucleotide sequence ID" value="NZ_CP113088.1"/>
</dbReference>
<protein>
    <submittedName>
        <fullName evidence="2">Phospholipase D family protein</fullName>
    </submittedName>
</protein>
<dbReference type="AlphaFoldDB" id="A0A9E8MWX8"/>
<organism evidence="2 3">
    <name type="scientific">Lacinutrix neustonica</name>
    <dbReference type="NCBI Taxonomy" id="2980107"/>
    <lineage>
        <taxon>Bacteria</taxon>
        <taxon>Pseudomonadati</taxon>
        <taxon>Bacteroidota</taxon>
        <taxon>Flavobacteriia</taxon>
        <taxon>Flavobacteriales</taxon>
        <taxon>Flavobacteriaceae</taxon>
        <taxon>Lacinutrix</taxon>
    </lineage>
</organism>
<evidence type="ECO:0000259" key="1">
    <source>
        <dbReference type="Pfam" id="PF13091"/>
    </source>
</evidence>
<feature type="domain" description="Phospholipase D-like" evidence="1">
    <location>
        <begin position="16"/>
        <end position="119"/>
    </location>
</feature>
<dbReference type="Pfam" id="PF13091">
    <property type="entry name" value="PLDc_2"/>
    <property type="match status" value="1"/>
</dbReference>
<name>A0A9E8MWX8_9FLAO</name>
<gene>
    <name evidence="2" type="ORF">N7U66_20235</name>
</gene>
<sequence length="295" mass="34766">MAKFLTTTANSYHIEDIILNAQDTITLVTPYLKLSQNLIDRIKDADRKDIKIILIYGKDELKESQQKVLYSLNNIDIYYFHNLHAKCYYNETNMIVTSMNLYEFSEKNNREMGILLDSNLDRDLFLDAKNEVHSIINNSQNILNKNNSKSETIENAYELDYDEFEKIKNLKLTENLKEAYSEFKVKTENDKIEIENFPLKGINLEINGRIDFIFNDNSFYRDVKKHTSNKINNLPERYFWNRLQINAYPEKNFIIEYSNNGVNKSITKDLSIIKSVYTILNHTFDLSSNCITIRK</sequence>
<dbReference type="EMBL" id="CP113088">
    <property type="protein sequence ID" value="WAC02082.1"/>
    <property type="molecule type" value="Genomic_DNA"/>
</dbReference>
<evidence type="ECO:0000313" key="3">
    <source>
        <dbReference type="Proteomes" id="UP001164705"/>
    </source>
</evidence>
<proteinExistence type="predicted"/>
<dbReference type="InterPro" id="IPR059166">
    <property type="entry name" value="PLD-like_cat"/>
</dbReference>
<dbReference type="InterPro" id="IPR025202">
    <property type="entry name" value="PLD-like_dom"/>
</dbReference>
<dbReference type="KEGG" id="lnu:N7U66_20235"/>
<reference evidence="2" key="1">
    <citation type="submission" date="2022-11" db="EMBL/GenBank/DDBJ databases">
        <title>Lacinutrix neustonica HL-RS19T sp. nov., isolated from the surface microlayer sample of brackish Lake Shihwa.</title>
        <authorList>
            <person name="Choi J.Y."/>
            <person name="Hwang C.Y."/>
        </authorList>
    </citation>
    <scope>NUCLEOTIDE SEQUENCE</scope>
    <source>
        <strain evidence="2">HL-RS19</strain>
    </source>
</reference>
<dbReference type="Gene3D" id="3.30.870.10">
    <property type="entry name" value="Endonuclease Chain A"/>
    <property type="match status" value="1"/>
</dbReference>
<accession>A0A9E8MWX8</accession>
<evidence type="ECO:0000313" key="2">
    <source>
        <dbReference type="EMBL" id="WAC02082.1"/>
    </source>
</evidence>
<dbReference type="CDD" id="cd09176">
    <property type="entry name" value="PLDc_unchar6"/>
    <property type="match status" value="1"/>
</dbReference>
<dbReference type="SUPFAM" id="SSF56024">
    <property type="entry name" value="Phospholipase D/nuclease"/>
    <property type="match status" value="1"/>
</dbReference>